<keyword evidence="3 5" id="KW-1133">Transmembrane helix</keyword>
<comment type="subcellular location">
    <subcellularLocation>
        <location evidence="1">Golgi apparatus membrane</location>
        <topology evidence="1">Single-pass membrane protein</topology>
    </subcellularLocation>
</comment>
<evidence type="ECO:0000256" key="1">
    <source>
        <dbReference type="ARBA" id="ARBA00004194"/>
    </source>
</evidence>
<dbReference type="Pfam" id="PF21729">
    <property type="entry name" value="IRX15_IRX15L_GXM"/>
    <property type="match status" value="1"/>
</dbReference>
<dbReference type="GO" id="GO:0045492">
    <property type="term" value="P:xylan biosynthetic process"/>
    <property type="evidence" value="ECO:0007669"/>
    <property type="project" value="InterPro"/>
</dbReference>
<organism evidence="6 7">
    <name type="scientific">Thalictrum thalictroides</name>
    <name type="common">Rue-anemone</name>
    <name type="synonym">Anemone thalictroides</name>
    <dbReference type="NCBI Taxonomy" id="46969"/>
    <lineage>
        <taxon>Eukaryota</taxon>
        <taxon>Viridiplantae</taxon>
        <taxon>Streptophyta</taxon>
        <taxon>Embryophyta</taxon>
        <taxon>Tracheophyta</taxon>
        <taxon>Spermatophyta</taxon>
        <taxon>Magnoliopsida</taxon>
        <taxon>Ranunculales</taxon>
        <taxon>Ranunculaceae</taxon>
        <taxon>Thalictroideae</taxon>
        <taxon>Thalictrum</taxon>
    </lineage>
</organism>
<dbReference type="GO" id="GO:0032259">
    <property type="term" value="P:methylation"/>
    <property type="evidence" value="ECO:0007669"/>
    <property type="project" value="UniProtKB-KW"/>
</dbReference>
<dbReference type="GO" id="GO:0008168">
    <property type="term" value="F:methyltransferase activity"/>
    <property type="evidence" value="ECO:0007669"/>
    <property type="project" value="UniProtKB-KW"/>
</dbReference>
<keyword evidence="6" id="KW-0808">Transferase</keyword>
<gene>
    <name evidence="6" type="ORF">FRX31_020972</name>
</gene>
<dbReference type="AlphaFoldDB" id="A0A7J6VYN9"/>
<sequence>MRSKTQYPLNLKVIICGFIFAFLILFGIRSKFSSQGNTSTTTQTQSSSAAANPTQVVEAASCTPLSSSPTCDKIPPTIVQAIIHYSTSSITPQQTLNEISVTSQVLQKKSPCNFLVFGLGHDSLMWASLNHGGRTVFLEEDKSWIEQIRHRFPTLESYHVVYDSKVHQADDLMNTGKAKECTVLSDPRYSKCQLALKTIPNEIYEIEWDLIMVDAPTGFHENAPGRMSAIYTAGMMARNREDGETDVFVHDVDRVVEDKFSKAFLCESYMMTQENRLRHFTIPSHRGSSSNRPFCP</sequence>
<keyword evidence="6" id="KW-0489">Methyltransferase</keyword>
<evidence type="ECO:0000256" key="5">
    <source>
        <dbReference type="SAM" id="Phobius"/>
    </source>
</evidence>
<keyword evidence="4 5" id="KW-0472">Membrane</keyword>
<dbReference type="InterPro" id="IPR029063">
    <property type="entry name" value="SAM-dependent_MTases_sf"/>
</dbReference>
<dbReference type="Proteomes" id="UP000554482">
    <property type="component" value="Unassembled WGS sequence"/>
</dbReference>
<evidence type="ECO:0000256" key="3">
    <source>
        <dbReference type="ARBA" id="ARBA00022989"/>
    </source>
</evidence>
<dbReference type="PANTHER" id="PTHR31444">
    <property type="entry name" value="OS11G0490100 PROTEIN"/>
    <property type="match status" value="1"/>
</dbReference>
<evidence type="ECO:0000256" key="4">
    <source>
        <dbReference type="ARBA" id="ARBA00023136"/>
    </source>
</evidence>
<dbReference type="GO" id="GO:0000139">
    <property type="term" value="C:Golgi membrane"/>
    <property type="evidence" value="ECO:0007669"/>
    <property type="project" value="UniProtKB-SubCell"/>
</dbReference>
<dbReference type="InterPro" id="IPR006514">
    <property type="entry name" value="IRX15/GXM/AGM"/>
</dbReference>
<keyword evidence="7" id="KW-1185">Reference proteome</keyword>
<comment type="caution">
    <text evidence="6">The sequence shown here is derived from an EMBL/GenBank/DDBJ whole genome shotgun (WGS) entry which is preliminary data.</text>
</comment>
<dbReference type="EMBL" id="JABWDY010025471">
    <property type="protein sequence ID" value="KAF5189442.1"/>
    <property type="molecule type" value="Genomic_DNA"/>
</dbReference>
<name>A0A7J6VYN9_THATH</name>
<evidence type="ECO:0000256" key="2">
    <source>
        <dbReference type="ARBA" id="ARBA00022692"/>
    </source>
</evidence>
<dbReference type="Gene3D" id="3.40.50.150">
    <property type="entry name" value="Vaccinia Virus protein VP39"/>
    <property type="match status" value="1"/>
</dbReference>
<reference evidence="6 7" key="1">
    <citation type="submission" date="2020-06" db="EMBL/GenBank/DDBJ databases">
        <title>Transcriptomic and genomic resources for Thalictrum thalictroides and T. hernandezii: Facilitating candidate gene discovery in an emerging model plant lineage.</title>
        <authorList>
            <person name="Arias T."/>
            <person name="Riano-Pachon D.M."/>
            <person name="Di Stilio V.S."/>
        </authorList>
    </citation>
    <scope>NUCLEOTIDE SEQUENCE [LARGE SCALE GENOMIC DNA]</scope>
    <source>
        <strain evidence="7">cv. WT478/WT964</strain>
        <tissue evidence="6">Leaves</tissue>
    </source>
</reference>
<proteinExistence type="predicted"/>
<dbReference type="OrthoDB" id="1896682at2759"/>
<evidence type="ECO:0000313" key="7">
    <source>
        <dbReference type="Proteomes" id="UP000554482"/>
    </source>
</evidence>
<feature type="transmembrane region" description="Helical" evidence="5">
    <location>
        <begin position="9"/>
        <end position="28"/>
    </location>
</feature>
<dbReference type="NCBIfam" id="TIGR01627">
    <property type="entry name" value="A_thal_3515"/>
    <property type="match status" value="1"/>
</dbReference>
<protein>
    <submittedName>
        <fullName evidence="6">Glucuronoxylan 4-o-methyltransferase</fullName>
    </submittedName>
</protein>
<keyword evidence="2 5" id="KW-0812">Transmembrane</keyword>
<evidence type="ECO:0000313" key="6">
    <source>
        <dbReference type="EMBL" id="KAF5189442.1"/>
    </source>
</evidence>
<accession>A0A7J6VYN9</accession>